<evidence type="ECO:0000313" key="8">
    <source>
        <dbReference type="Proteomes" id="UP000315215"/>
    </source>
</evidence>
<keyword evidence="4" id="KW-0456">Lyase</keyword>
<dbReference type="Pfam" id="PF16889">
    <property type="entry name" value="Hepar_II_III_N"/>
    <property type="match status" value="1"/>
</dbReference>
<dbReference type="Proteomes" id="UP000315215">
    <property type="component" value="Chromosome"/>
</dbReference>
<keyword evidence="3" id="KW-0574">Periplasm</keyword>
<evidence type="ECO:0000259" key="5">
    <source>
        <dbReference type="Pfam" id="PF07940"/>
    </source>
</evidence>
<keyword evidence="8" id="KW-1185">Reference proteome</keyword>
<dbReference type="GO" id="GO:0042597">
    <property type="term" value="C:periplasmic space"/>
    <property type="evidence" value="ECO:0007669"/>
    <property type="project" value="UniProtKB-SubCell"/>
</dbReference>
<reference evidence="7 8" key="1">
    <citation type="submission" date="2019-07" db="EMBL/GenBank/DDBJ databases">
        <authorList>
            <person name="Li J."/>
        </authorList>
    </citation>
    <scope>NUCLEOTIDE SEQUENCE [LARGE SCALE GENOMIC DNA]</scope>
    <source>
        <strain evidence="7 8">TKL69</strain>
    </source>
</reference>
<name>A0A516KJ83_9BACI</name>
<evidence type="ECO:0000256" key="4">
    <source>
        <dbReference type="ARBA" id="ARBA00023239"/>
    </source>
</evidence>
<protein>
    <submittedName>
        <fullName evidence="7">Uncharacterized protein</fullName>
    </submittedName>
</protein>
<dbReference type="InterPro" id="IPR008929">
    <property type="entry name" value="Chondroitin_lyas"/>
</dbReference>
<dbReference type="KEGG" id="aqt:FN924_15495"/>
<gene>
    <name evidence="7" type="ORF">FN924_15495</name>
</gene>
<evidence type="ECO:0000256" key="3">
    <source>
        <dbReference type="ARBA" id="ARBA00022764"/>
    </source>
</evidence>
<dbReference type="Gene3D" id="1.50.10.100">
    <property type="entry name" value="Chondroitin AC/alginate lyase"/>
    <property type="match status" value="1"/>
</dbReference>
<sequence length="699" mass="81990">MRSYINLLRTFINFDRIKKYVFMKRILEKLKLGKLFLFFDFLYYSMPVKTSIKTLIEINQLDLSSIQTDKIDYTCRMYMSHRFNILGSGWIASDFNAAPLGINGHKYKVDSSKRPYRDEKILKLVSKGYSLIDWQRDLKSGYLFDIKKLSTDIPTKLPVGVDIKMPWELARMYHLPQLSIAALSMKNKRKDILLEFRNQVFDFFESNPIGYGVNWNCAMEVSIRAANLLIAYDIFTKQDKYYILDEEFKEYFTKKILEHGRFVLRNLELSITTNKNGNHYLSNLCGLLFISSYIECKETKSWYEFAKKEFLKEFDKQFLPDGGNYECSTAYHRLSAELAVYSFALIMRNGEKVINHLLTKLNSVAHFATMTIKPNGDIIQIGDNDSGRLFKLNLYGEFISQELYEKQFNLMGYNKIYREDYIFQENELQVDSLIANVFAITNYRYIKSWSNKNPLEYSFIKSLLNNSAVHHNDVYNYNQINSSLIYDESISDYKHQIKTRIEFPFNDIELKDSIVEYAPHFGLVTFTLDEIKIFIRSVADLEVMHNAHCHNDFLHFEISINEKNSFSDQGSYIYTPLPDVRNEFRSIKAHNCPFHGKELNNFLDSFNTEIKVKGYIVDVTSYSITLVIKYDDILHQRKFEIYNNSITVTDISNKPFSFECTEFVYESLGYGILQNNINNTNSLVINKFNQMSTCNISDR</sequence>
<dbReference type="GO" id="GO:0016829">
    <property type="term" value="F:lyase activity"/>
    <property type="evidence" value="ECO:0007669"/>
    <property type="project" value="UniProtKB-KW"/>
</dbReference>
<comment type="subcellular location">
    <subcellularLocation>
        <location evidence="1">Periplasm</location>
    </subcellularLocation>
</comment>
<feature type="domain" description="Heparinase II/III-like C-terminal" evidence="5">
    <location>
        <begin position="517"/>
        <end position="591"/>
    </location>
</feature>
<dbReference type="Gene3D" id="2.70.98.70">
    <property type="match status" value="1"/>
</dbReference>
<evidence type="ECO:0000256" key="2">
    <source>
        <dbReference type="ARBA" id="ARBA00022729"/>
    </source>
</evidence>
<dbReference type="SUPFAM" id="SSF48230">
    <property type="entry name" value="Chondroitin AC/alginate lyase"/>
    <property type="match status" value="1"/>
</dbReference>
<dbReference type="EMBL" id="CP041666">
    <property type="protein sequence ID" value="QDP41455.1"/>
    <property type="molecule type" value="Genomic_DNA"/>
</dbReference>
<dbReference type="InterPro" id="IPR031680">
    <property type="entry name" value="Hepar_II_III_N"/>
</dbReference>
<evidence type="ECO:0000313" key="7">
    <source>
        <dbReference type="EMBL" id="QDP41455.1"/>
    </source>
</evidence>
<evidence type="ECO:0000259" key="6">
    <source>
        <dbReference type="Pfam" id="PF16889"/>
    </source>
</evidence>
<organism evidence="7 8">
    <name type="scientific">Radiobacillus deserti</name>
    <dbReference type="NCBI Taxonomy" id="2594883"/>
    <lineage>
        <taxon>Bacteria</taxon>
        <taxon>Bacillati</taxon>
        <taxon>Bacillota</taxon>
        <taxon>Bacilli</taxon>
        <taxon>Bacillales</taxon>
        <taxon>Bacillaceae</taxon>
        <taxon>Radiobacillus</taxon>
    </lineage>
</organism>
<dbReference type="AlphaFoldDB" id="A0A516KJ83"/>
<accession>A0A516KJ83</accession>
<dbReference type="RefSeq" id="WP_143896017.1">
    <property type="nucleotide sequence ID" value="NZ_CP041666.1"/>
</dbReference>
<dbReference type="Pfam" id="PF07940">
    <property type="entry name" value="Hepar_II_III_C"/>
    <property type="match status" value="1"/>
</dbReference>
<dbReference type="PANTHER" id="PTHR39210">
    <property type="entry name" value="HEPARIN-SULFATE LYASE"/>
    <property type="match status" value="1"/>
</dbReference>
<proteinExistence type="predicted"/>
<evidence type="ECO:0000256" key="1">
    <source>
        <dbReference type="ARBA" id="ARBA00004418"/>
    </source>
</evidence>
<dbReference type="InterPro" id="IPR012480">
    <property type="entry name" value="Hepar_II_III_C"/>
</dbReference>
<feature type="domain" description="Heparin-sulfate lyase N-terminal" evidence="6">
    <location>
        <begin position="133"/>
        <end position="341"/>
    </location>
</feature>
<dbReference type="PANTHER" id="PTHR39210:SF1">
    <property type="entry name" value="HEPARIN-SULFATE LYASE"/>
    <property type="match status" value="1"/>
</dbReference>
<keyword evidence="2" id="KW-0732">Signal</keyword>